<dbReference type="InterPro" id="IPR028994">
    <property type="entry name" value="Integrin_alpha_N"/>
</dbReference>
<dbReference type="Proteomes" id="UP000003340">
    <property type="component" value="Unassembled WGS sequence"/>
</dbReference>
<organism evidence="2 3">
    <name type="scientific">[Clostridium] methylpentosum DSM 5476</name>
    <dbReference type="NCBI Taxonomy" id="537013"/>
    <lineage>
        <taxon>Bacteria</taxon>
        <taxon>Bacillati</taxon>
        <taxon>Bacillota</taxon>
        <taxon>Clostridia</taxon>
        <taxon>Eubacteriales</taxon>
        <taxon>Oscillospiraceae</taxon>
        <taxon>Oscillospiraceae incertae sedis</taxon>
    </lineage>
</organism>
<protein>
    <recommendedName>
        <fullName evidence="4">FG-GAP repeat protein</fullName>
    </recommendedName>
</protein>
<dbReference type="EMBL" id="ACEC01000008">
    <property type="protein sequence ID" value="EEG32182.1"/>
    <property type="molecule type" value="Genomic_DNA"/>
</dbReference>
<sequence>MKRLLALAILTLILVSGCDSSKPQTLSAVARRESAQAASQQPSSTPVSQKEDTVSELLLSTTIVDGPISYNTEELPLIGALPNEDIWLYDRKNGEVVLSVGGQSQTFSWGSMLPRFFYPKLAYFDCDKDGKDEIICAYYTGSGTAFSVYTLHILQENEDGMWEDHQLTSDQCWHFIHEALRYEIDFPTQTLTGDLDNQQFIFCSELLSDNSRLIYGEIIDYDLEDPILIRAGLGVCPQDSPGFSHYFGELISEVKFSNGQYTLSNFQYKELDPVQ</sequence>
<dbReference type="AlphaFoldDB" id="C0E8Q6"/>
<dbReference type="HOGENOM" id="CLU_1010842_0_0_9"/>
<evidence type="ECO:0000313" key="3">
    <source>
        <dbReference type="Proteomes" id="UP000003340"/>
    </source>
</evidence>
<evidence type="ECO:0008006" key="4">
    <source>
        <dbReference type="Google" id="ProtNLM"/>
    </source>
</evidence>
<keyword evidence="3" id="KW-1185">Reference proteome</keyword>
<accession>C0E8Q6</accession>
<dbReference type="PROSITE" id="PS51257">
    <property type="entry name" value="PROKAR_LIPOPROTEIN"/>
    <property type="match status" value="1"/>
</dbReference>
<dbReference type="SUPFAM" id="SSF69318">
    <property type="entry name" value="Integrin alpha N-terminal domain"/>
    <property type="match status" value="1"/>
</dbReference>
<reference evidence="2 3" key="1">
    <citation type="submission" date="2009-01" db="EMBL/GenBank/DDBJ databases">
        <authorList>
            <person name="Fulton L."/>
            <person name="Clifton S."/>
            <person name="Fulton B."/>
            <person name="Xu J."/>
            <person name="Minx P."/>
            <person name="Pepin K.H."/>
            <person name="Johnson M."/>
            <person name="Bhonagiri V."/>
            <person name="Nash W.E."/>
            <person name="Mardis E.R."/>
            <person name="Wilson R.K."/>
        </authorList>
    </citation>
    <scope>NUCLEOTIDE SEQUENCE [LARGE SCALE GENOMIC DNA]</scope>
    <source>
        <strain evidence="2 3">DSM 5476</strain>
    </source>
</reference>
<evidence type="ECO:0000256" key="1">
    <source>
        <dbReference type="SAM" id="SignalP"/>
    </source>
</evidence>
<proteinExistence type="predicted"/>
<evidence type="ECO:0000313" key="2">
    <source>
        <dbReference type="EMBL" id="EEG32182.1"/>
    </source>
</evidence>
<gene>
    <name evidence="2" type="ORF">CLOSTMETH_00201</name>
</gene>
<keyword evidence="1" id="KW-0732">Signal</keyword>
<dbReference type="STRING" id="537013.CLOSTMETH_00201"/>
<reference evidence="2 3" key="2">
    <citation type="submission" date="2009-02" db="EMBL/GenBank/DDBJ databases">
        <title>Draft genome sequence of Clostridium methylpentosum (DSM 5476).</title>
        <authorList>
            <person name="Sudarsanam P."/>
            <person name="Ley R."/>
            <person name="Guruge J."/>
            <person name="Turnbaugh P.J."/>
            <person name="Mahowald M."/>
            <person name="Liep D."/>
            <person name="Gordon J."/>
        </authorList>
    </citation>
    <scope>NUCLEOTIDE SEQUENCE [LARGE SCALE GENOMIC DNA]</scope>
    <source>
        <strain evidence="2 3">DSM 5476</strain>
    </source>
</reference>
<comment type="caution">
    <text evidence="2">The sequence shown here is derived from an EMBL/GenBank/DDBJ whole genome shotgun (WGS) entry which is preliminary data.</text>
</comment>
<feature type="signal peptide" evidence="1">
    <location>
        <begin position="1"/>
        <end position="21"/>
    </location>
</feature>
<feature type="chain" id="PRO_5038453487" description="FG-GAP repeat protein" evidence="1">
    <location>
        <begin position="22"/>
        <end position="275"/>
    </location>
</feature>
<name>C0E8Q6_9FIRM</name>